<feature type="chain" id="PRO_5035860212" evidence="2">
    <location>
        <begin position="35"/>
        <end position="124"/>
    </location>
</feature>
<sequence length="124" mass="13437">MPVPRVHWHFFPPLFRTEVVGTVILLCRAGPVVCVPKGGVEPQESCKGLRQVCPLQEKKISASASIPQTEAEPSLSQATGKSPLQPLPPAGTSMLPTWSLCSIVWLNRGFKLRKAPHCTNTGQV</sequence>
<protein>
    <submittedName>
        <fullName evidence="3">Uncharacterized protein</fullName>
    </submittedName>
</protein>
<evidence type="ECO:0000313" key="3">
    <source>
        <dbReference type="EMBL" id="KAI1883068.1"/>
    </source>
</evidence>
<evidence type="ECO:0000256" key="1">
    <source>
        <dbReference type="SAM" id="MobiDB-lite"/>
    </source>
</evidence>
<name>A0A8T3CKC9_9TELE</name>
<comment type="caution">
    <text evidence="3">The sequence shown here is derived from an EMBL/GenBank/DDBJ whole genome shotgun (WGS) entry which is preliminary data.</text>
</comment>
<evidence type="ECO:0000256" key="2">
    <source>
        <dbReference type="SAM" id="SignalP"/>
    </source>
</evidence>
<keyword evidence="2" id="KW-0732">Signal</keyword>
<proteinExistence type="predicted"/>
<accession>A0A8T3CKC9</accession>
<evidence type="ECO:0000313" key="4">
    <source>
        <dbReference type="Proteomes" id="UP000829720"/>
    </source>
</evidence>
<gene>
    <name evidence="3" type="ORF">AGOR_G00241440</name>
</gene>
<feature type="region of interest" description="Disordered" evidence="1">
    <location>
        <begin position="62"/>
        <end position="90"/>
    </location>
</feature>
<keyword evidence="4" id="KW-1185">Reference proteome</keyword>
<feature type="signal peptide" evidence="2">
    <location>
        <begin position="1"/>
        <end position="34"/>
    </location>
</feature>
<dbReference type="AlphaFoldDB" id="A0A8T3CKC9"/>
<organism evidence="3 4">
    <name type="scientific">Albula goreensis</name>
    <dbReference type="NCBI Taxonomy" id="1534307"/>
    <lineage>
        <taxon>Eukaryota</taxon>
        <taxon>Metazoa</taxon>
        <taxon>Chordata</taxon>
        <taxon>Craniata</taxon>
        <taxon>Vertebrata</taxon>
        <taxon>Euteleostomi</taxon>
        <taxon>Actinopterygii</taxon>
        <taxon>Neopterygii</taxon>
        <taxon>Teleostei</taxon>
        <taxon>Albuliformes</taxon>
        <taxon>Albulidae</taxon>
        <taxon>Albula</taxon>
    </lineage>
</organism>
<dbReference type="Proteomes" id="UP000829720">
    <property type="component" value="Unassembled WGS sequence"/>
</dbReference>
<reference evidence="3" key="1">
    <citation type="submission" date="2021-01" db="EMBL/GenBank/DDBJ databases">
        <authorList>
            <person name="Zahm M."/>
            <person name="Roques C."/>
            <person name="Cabau C."/>
            <person name="Klopp C."/>
            <person name="Donnadieu C."/>
            <person name="Jouanno E."/>
            <person name="Lampietro C."/>
            <person name="Louis A."/>
            <person name="Herpin A."/>
            <person name="Echchiki A."/>
            <person name="Berthelot C."/>
            <person name="Parey E."/>
            <person name="Roest-Crollius H."/>
            <person name="Braasch I."/>
            <person name="Postlethwait J."/>
            <person name="Bobe J."/>
            <person name="Montfort J."/>
            <person name="Bouchez O."/>
            <person name="Begum T."/>
            <person name="Mejri S."/>
            <person name="Adams A."/>
            <person name="Chen W.-J."/>
            <person name="Guiguen Y."/>
        </authorList>
    </citation>
    <scope>NUCLEOTIDE SEQUENCE</scope>
    <source>
        <tissue evidence="3">Blood</tissue>
    </source>
</reference>
<dbReference type="EMBL" id="JAERUA010000024">
    <property type="protein sequence ID" value="KAI1883068.1"/>
    <property type="molecule type" value="Genomic_DNA"/>
</dbReference>